<reference evidence="44" key="1">
    <citation type="submission" date="2024-05" db="EMBL/GenBank/DDBJ databases">
        <title>Identification and Characterization of Multiple Novel Picornaviruses in Fecal Samples of Bar-headed Goose.</title>
        <authorList>
            <person name="Sun Y."/>
            <person name="Ji L."/>
            <person name="Wang Y."/>
            <person name="Zhao Q."/>
        </authorList>
    </citation>
    <scope>NUCLEOTIDE SEQUENCE</scope>
    <source>
        <strain evidence="44">PICV13</strain>
    </source>
</reference>
<dbReference type="Gene3D" id="1.20.960.20">
    <property type="match status" value="1"/>
</dbReference>
<evidence type="ECO:0000256" key="7">
    <source>
        <dbReference type="ARBA" id="ARBA00020107"/>
    </source>
</evidence>
<keyword evidence="9" id="KW-0696">RNA-directed RNA polymerase</keyword>
<dbReference type="InterPro" id="IPR029053">
    <property type="entry name" value="Viral_coat"/>
</dbReference>
<keyword evidence="30" id="KW-0406">Ion transport</keyword>
<evidence type="ECO:0000313" key="44">
    <source>
        <dbReference type="EMBL" id="XBC28232.1"/>
    </source>
</evidence>
<comment type="subunit">
    <text evidence="37">Homopentamer. Homooligomer.</text>
</comment>
<keyword evidence="10" id="KW-1036">Host cytoplasmic vesicle</keyword>
<evidence type="ECO:0000256" key="10">
    <source>
        <dbReference type="ARBA" id="ARBA00022488"/>
    </source>
</evidence>
<organism evidence="44">
    <name type="scientific">bar-headed goose hepatovirus</name>
    <dbReference type="NCBI Taxonomy" id="3155981"/>
    <lineage>
        <taxon>Viruses</taxon>
        <taxon>Riboviria</taxon>
        <taxon>Orthornavirae</taxon>
        <taxon>Pisuviricota</taxon>
        <taxon>Pisoniviricetes</taxon>
        <taxon>Picornavirales</taxon>
        <taxon>Picornaviridae</taxon>
        <taxon>Heptrevirinae</taxon>
        <taxon>Hepatovirus</taxon>
    </lineage>
</organism>
<keyword evidence="25" id="KW-0946">Virion</keyword>
<dbReference type="Pfam" id="PF00073">
    <property type="entry name" value="Rhv"/>
    <property type="match status" value="2"/>
</dbReference>
<dbReference type="EMBL" id="PP827031">
    <property type="protein sequence ID" value="XBC28232.1"/>
    <property type="molecule type" value="Genomic_RNA"/>
</dbReference>
<evidence type="ECO:0000256" key="22">
    <source>
        <dbReference type="ARBA" id="ARBA00022806"/>
    </source>
</evidence>
<keyword evidence="31" id="KW-0472">Membrane</keyword>
<dbReference type="Gene3D" id="2.40.10.10">
    <property type="entry name" value="Trypsin-like serine proteases"/>
    <property type="match status" value="2"/>
</dbReference>
<dbReference type="GO" id="GO:0039618">
    <property type="term" value="C:T=pseudo3 icosahedral viral capsid"/>
    <property type="evidence" value="ECO:0007669"/>
    <property type="project" value="UniProtKB-KW"/>
</dbReference>
<dbReference type="Gene3D" id="2.60.120.20">
    <property type="match status" value="3"/>
</dbReference>
<evidence type="ECO:0000256" key="40">
    <source>
        <dbReference type="ARBA" id="ARBA00047164"/>
    </source>
</evidence>
<dbReference type="Pfam" id="PF00680">
    <property type="entry name" value="RdRP_1"/>
    <property type="match status" value="1"/>
</dbReference>
<dbReference type="GO" id="GO:0006508">
    <property type="term" value="P:proteolysis"/>
    <property type="evidence" value="ECO:0007669"/>
    <property type="project" value="UniProtKB-KW"/>
</dbReference>
<dbReference type="InterPro" id="IPR009003">
    <property type="entry name" value="Peptidase_S1_PA"/>
</dbReference>
<dbReference type="PROSITE" id="PS51874">
    <property type="entry name" value="PCV_3C_PRO"/>
    <property type="match status" value="1"/>
</dbReference>
<evidence type="ECO:0000256" key="39">
    <source>
        <dbReference type="ARBA" id="ARBA00047163"/>
    </source>
</evidence>
<evidence type="ECO:0000256" key="28">
    <source>
        <dbReference type="ARBA" id="ARBA00023039"/>
    </source>
</evidence>
<feature type="domain" description="RdRp catalytic" evidence="41">
    <location>
        <begin position="1971"/>
        <end position="2096"/>
    </location>
</feature>
<dbReference type="GO" id="GO:0044162">
    <property type="term" value="C:host cell cytoplasmic vesicle membrane"/>
    <property type="evidence" value="ECO:0007669"/>
    <property type="project" value="UniProtKB-SubCell"/>
</dbReference>
<evidence type="ECO:0000256" key="25">
    <source>
        <dbReference type="ARBA" id="ARBA00022844"/>
    </source>
</evidence>
<dbReference type="InterPro" id="IPR043502">
    <property type="entry name" value="DNA/RNA_pol_sf"/>
</dbReference>
<evidence type="ECO:0000259" key="42">
    <source>
        <dbReference type="PROSITE" id="PS51218"/>
    </source>
</evidence>
<comment type="function">
    <text evidence="36">Capsid proteins VP1, VP2, and VP3 form a closed capsid enclosing the viral positive strand RNA genome. All these proteins contain a beta-sheet structure called beta-barrel jelly roll. Together they form an icosahedral capsid (T=3) composed of 60 copies of each VP1, VP2, and VP3, with a diameter of approximately 300 Angstroms. VP1 is situated at the 12 fivefold axes, whereas VP2 and VP3 are located at the quasi-sixfold axes. The naked capsid interacts with the host receptor HAVCR1 to provide virion attachment to and probably entry into the target cell.</text>
</comment>
<evidence type="ECO:0000256" key="6">
    <source>
        <dbReference type="ARBA" id="ARBA00006029"/>
    </source>
</evidence>
<dbReference type="GO" id="GO:0019062">
    <property type="term" value="P:virion attachment to host cell"/>
    <property type="evidence" value="ECO:0007669"/>
    <property type="project" value="UniProtKB-KW"/>
</dbReference>
<keyword evidence="21" id="KW-1161">Viral attachment to host cell</keyword>
<dbReference type="InterPro" id="IPR043128">
    <property type="entry name" value="Rev_trsase/Diguanyl_cyclase"/>
</dbReference>
<evidence type="ECO:0000259" key="41">
    <source>
        <dbReference type="PROSITE" id="PS50507"/>
    </source>
</evidence>
<keyword evidence="26" id="KW-1043">Host membrane</keyword>
<feature type="domain" description="SF3 helicase" evidence="42">
    <location>
        <begin position="1213"/>
        <end position="1382"/>
    </location>
</feature>
<dbReference type="GO" id="GO:0005524">
    <property type="term" value="F:ATP binding"/>
    <property type="evidence" value="ECO:0007669"/>
    <property type="project" value="UniProtKB-KW"/>
</dbReference>
<dbReference type="InterPro" id="IPR014759">
    <property type="entry name" value="Helicase_SF3_ssRNA_vir"/>
</dbReference>
<evidence type="ECO:0000256" key="26">
    <source>
        <dbReference type="ARBA" id="ARBA00022870"/>
    </source>
</evidence>
<evidence type="ECO:0000256" key="14">
    <source>
        <dbReference type="ARBA" id="ARBA00022581"/>
    </source>
</evidence>
<dbReference type="PROSITE" id="PS51218">
    <property type="entry name" value="SF3_HELICASE_2"/>
    <property type="match status" value="1"/>
</dbReference>
<comment type="function">
    <text evidence="2">VP0 precursor is a component of the immature procapsids.</text>
</comment>
<keyword evidence="28" id="KW-1182">Viral ion channel</keyword>
<dbReference type="InterPro" id="IPR004004">
    <property type="entry name" value="Helic/Pol/Pept_Calicivir-typ"/>
</dbReference>
<comment type="similarity">
    <text evidence="6">Belongs to the picornaviridae polyprotein family.</text>
</comment>
<comment type="subunit">
    <text evidence="39">Interacts with capsid protein VP1. Interacts with capsid protein VP2.</text>
</comment>
<sequence>MRLGLLRGMLGLPMVYMCMKMLKNIAEAVSHVVGLQDPTTEDVKVKPDRVGVGGSYNVTSVDQSLVTAAELGKYQPNVFPSNLDIPGSLETTGEKFYLLFGDEWTTSHVYLQKLAECKIFHLMKISQFAVTANMRYHRYMRAGVEVMVQVNAQKWQLGALLCMLVPGSPDGISYSGFGMLPHGIINLSINNVVRMKAPWVYTRGSYDIQDPVEEPWSLVVIVLSELRPNGGVTFNVLGRFCDVEMHALHPARDGYAITQMMSQRMSINLGAQVVNLSNKSGAEATMNLALGCDHMLDDMSGCGGLRVDNLKLWATTPGLMGRFPFNGSATYKQKIAEWTVNPYYYCVRDEDQMDHPPPLASVAEMFAFWRCDMVYHIQVVASPFHSGRLLIAFIPGNETMVTSRIDMQAATNSMCAIMDIAGVNSTCVFRVPYTADTHYRVNKYVMNQKVAYRLKKHYDSIGKVCVYVYNKLRYPSNVQQNVMINVFVSAANPEFYCPIYTLIQSTLNTDGNNSLSPRAHFNSYIGVVTQAGDDDGRFESAGTVSQDKTKDQFYINAPEKQIPMGATSAIEDPVLEQEKPQTFEELAPGKPRHAVDHMRIDEFMGRAHFWFTFSFNQASSGVRVFSVPLDIRRKDQSTKGFGGVLQWFFSMIHLYRGPVDVTVVLRGGADVDGICWYTPPGVMTSALWDQSNNQGLTVDYVTSFGAVRFNSRTSAGFQVRVPWANDLYAVSACVRPDCDDTCLGYLSFYISNYTGADDRLGIAAYLSIPKEGQCLVPRPPLRTNLVYPSEGALGYRDLTAVESDVDFEDKSEPTVVPPQAERRRLIVEQNLYRDLRMEVGAHRLAYAFEELQKEPESQAGNMFENFVLVQRRVGRNVQRGFAFDGKIYTAICNNEALSSMPVLKTGQLVAIDEDGSWLSLGSKIDSTIAMSYVAAFVSPIAINWKSFMAGDFVAGLESGEYLRLDTACNGELVNVLSVFQGKSLGLVDRALADSDIFQQVLGTSGSVKELADECKKLVSQIQRALDGIAVSVSRKRRQMIVRIISCVVKTAVRIYMCQHFGWDRNVVIPTLLEFSMDTMECGFDLVGMLRSMLQLVASETDEPTTQSLDLRDVVSCITIFKSAKSCFDWCVGKVSEWYNTNYGDTKQRMDEILDNEERIKGLLEYADQFCTKQVINKEDYAEGCYMLSQMRTLLSSLTHVAELRPLLGDLRDSIRTTHLKLRGVPSDMTNAHMRVEPVVAYISGPRGSGKSLLSMAIATKLCKAHGVDPRENIYTKPPCSEFWDGYNNQLVVIMDDVGQRTDDEDWMDFCQLVSTCPVRVNMAAIESKGQHFKTPFIICTSNLHDPDPKTIYCRDAILRRLHLKLRVTPSDYYKTSIDGLEVLDLVKAKRDGMVGALECLNILDMSGKRIGLMDVVDSMLNTLKTRQETMDEFVSIWSQAGVSGYDFIKTYMRTEREWLSGVFKHLRDHKIYVIGSVLSLLSACGVFYAGYRLLRRPRTEGVYNTMPRRNVVRLSEVTTQSLVDLSGVVQKALVRFGVSNDGDIVRWRLNAVCLFENWLMVPSHCFKFEPEISHFFILKGSTTYVVRRDQCVVVESEGCPDICYIMIPGLPKSRDIRNHFVRECDVRECDGRLATLVTNNGGIFQMITEGDIRLCEGVTYRHPGVEPQRTITLPRVWKGRGESLQGSCGGILISANNKIGCPFVGAHVAAGGGCMYAGVITREEVMSIATVTNANSRIVQVQCVSRPVSTSNKSSFHRSVLYDHFPRPAEKAPAALLYQRKNELDVLAVMMCKYHGVDQEKPFGFQGAAVAYSEQLVKAIGCKPPMMLTVKEAVLGFQGLDPLDMSTSPGLPYVLDGKRKRDMIKDGVIVDEMLEKRLKQHLTDMGVGVASDVVFMTCLKDELRPIQKVIDCVTRGIEVSPVCYTIAMRMMLGRFVSDMHLNYGWATGSAVGIDPDSDWTPLFESALRFGDVGIAMDFKNYDASVHAYMIQSAMEVIGMVSGLPSPIVDSIATTLKCSTRQIGTLRYKVVGAIPSGVSCTSILNTMINNIMFRYVMAKVLGITAFDVGLVCKFIAYGDDISKHDVIYHNIGALDLVKLEEEYRKLGFTVTGPDKLSLRILPVTELRFLKRTPLYRDAVFHPCIDEATINSLVQWKRENAKLEDNIFTACRFAFHYGRAYYEYFVADVTIAMQSATKYS</sequence>
<dbReference type="InterPro" id="IPR024354">
    <property type="entry name" value="Hepatitis_A_VP1-2A"/>
</dbReference>
<dbReference type="Gene3D" id="3.30.70.270">
    <property type="match status" value="1"/>
</dbReference>
<evidence type="ECO:0000259" key="43">
    <source>
        <dbReference type="PROSITE" id="PS51874"/>
    </source>
</evidence>
<dbReference type="GO" id="GO:0039694">
    <property type="term" value="P:viral RNA genome replication"/>
    <property type="evidence" value="ECO:0007669"/>
    <property type="project" value="InterPro"/>
</dbReference>
<keyword evidence="24" id="KW-0067">ATP-binding</keyword>
<dbReference type="Pfam" id="PF00910">
    <property type="entry name" value="RNA_helicase"/>
    <property type="match status" value="1"/>
</dbReference>
<keyword evidence="11" id="KW-0191">Covalent protein-RNA linkage</keyword>
<comment type="function">
    <text evidence="35">Precursor component of immature procapsids that corresponds to an extended form of the structural protein VP1. After maturation, possibly by the host Cathepsin L, the assembly signal 2A is cleaved to give rise to the mature VP1 protein.</text>
</comment>
<keyword evidence="32" id="KW-1035">Host cytoplasm</keyword>
<evidence type="ECO:0000256" key="32">
    <source>
        <dbReference type="ARBA" id="ARBA00023200"/>
    </source>
</evidence>
<evidence type="ECO:0000256" key="20">
    <source>
        <dbReference type="ARBA" id="ARBA00022801"/>
    </source>
</evidence>
<keyword evidence="8" id="KW-0813">Transport</keyword>
<dbReference type="InterPro" id="IPR001205">
    <property type="entry name" value="RNA-dir_pol_C"/>
</dbReference>
<keyword evidence="18" id="KW-1143">T=pseudo3 icosahedral capsid protein</keyword>
<dbReference type="GO" id="GO:0004197">
    <property type="term" value="F:cysteine-type endopeptidase activity"/>
    <property type="evidence" value="ECO:0007669"/>
    <property type="project" value="InterPro"/>
</dbReference>
<feature type="domain" description="Peptidase C3" evidence="43">
    <location>
        <begin position="1519"/>
        <end position="1725"/>
    </location>
</feature>
<evidence type="ECO:0000256" key="35">
    <source>
        <dbReference type="ARBA" id="ARBA00045500"/>
    </source>
</evidence>
<evidence type="ECO:0000256" key="36">
    <source>
        <dbReference type="ARBA" id="ARBA00045842"/>
    </source>
</evidence>
<evidence type="ECO:0000256" key="5">
    <source>
        <dbReference type="ARBA" id="ARBA00004560"/>
    </source>
</evidence>
<comment type="subunit">
    <text evidence="38">Interacts with capsid protein VP2. Interacts with capsid protein VP3.</text>
</comment>
<comment type="subunit">
    <text evidence="40">Interacts with capsid protein VP1. Interacts with capsid protein VP3.</text>
</comment>
<keyword evidence="12" id="KW-0597">Phosphoprotein</keyword>
<keyword evidence="19" id="KW-0547">Nucleotide-binding</keyword>
<keyword evidence="27" id="KW-0693">Viral RNA replication</keyword>
<keyword evidence="13" id="KW-0167">Capsid protein</keyword>
<keyword evidence="17" id="KW-0548">Nucleotidyltransferase</keyword>
<evidence type="ECO:0000256" key="21">
    <source>
        <dbReference type="ARBA" id="ARBA00022804"/>
    </source>
</evidence>
<dbReference type="SUPFAM" id="SSF88633">
    <property type="entry name" value="Positive stranded ssRNA viruses"/>
    <property type="match status" value="3"/>
</dbReference>
<evidence type="ECO:0000256" key="9">
    <source>
        <dbReference type="ARBA" id="ARBA00022484"/>
    </source>
</evidence>
<dbReference type="InterPro" id="IPR000605">
    <property type="entry name" value="Helicase_SF3_ssDNA/RNA_vir"/>
</dbReference>
<evidence type="ECO:0000256" key="34">
    <source>
        <dbReference type="ARBA" id="ARBA00023303"/>
    </source>
</evidence>
<evidence type="ECO:0000256" key="1">
    <source>
        <dbReference type="ARBA" id="ARBA00002016"/>
    </source>
</evidence>
<dbReference type="GO" id="GO:0003723">
    <property type="term" value="F:RNA binding"/>
    <property type="evidence" value="ECO:0007669"/>
    <property type="project" value="InterPro"/>
</dbReference>
<keyword evidence="22" id="KW-0347">Helicase</keyword>
<evidence type="ECO:0000256" key="18">
    <source>
        <dbReference type="ARBA" id="ARBA00022706"/>
    </source>
</evidence>
<evidence type="ECO:0000256" key="16">
    <source>
        <dbReference type="ARBA" id="ARBA00022679"/>
    </source>
</evidence>
<evidence type="ECO:0000256" key="13">
    <source>
        <dbReference type="ARBA" id="ARBA00022561"/>
    </source>
</evidence>
<dbReference type="GO" id="GO:0034220">
    <property type="term" value="P:monoatomic ion transmembrane transport"/>
    <property type="evidence" value="ECO:0007669"/>
    <property type="project" value="UniProtKB-KW"/>
</dbReference>
<evidence type="ECO:0000256" key="4">
    <source>
        <dbReference type="ARBA" id="ARBA00004328"/>
    </source>
</evidence>
<keyword evidence="34" id="KW-0407">Ion channel</keyword>
<keyword evidence="14" id="KW-0945">Host-virus interaction</keyword>
<evidence type="ECO:0000256" key="2">
    <source>
        <dbReference type="ARBA" id="ARBA00003724"/>
    </source>
</evidence>
<evidence type="ECO:0000256" key="11">
    <source>
        <dbReference type="ARBA" id="ARBA00022520"/>
    </source>
</evidence>
<keyword evidence="23" id="KW-0788">Thiol protease</keyword>
<keyword evidence="16" id="KW-0808">Transferase</keyword>
<evidence type="ECO:0000256" key="29">
    <source>
        <dbReference type="ARBA" id="ARBA00023046"/>
    </source>
</evidence>
<dbReference type="GO" id="GO:0003968">
    <property type="term" value="F:RNA-directed RNA polymerase activity"/>
    <property type="evidence" value="ECO:0007669"/>
    <property type="project" value="UniProtKB-KW"/>
</dbReference>
<dbReference type="Pfam" id="PF12944">
    <property type="entry name" value="HAV_VP"/>
    <property type="match status" value="1"/>
</dbReference>
<dbReference type="InterPro" id="IPR044067">
    <property type="entry name" value="PCV_3C_PRO"/>
</dbReference>
<dbReference type="InterPro" id="IPR033703">
    <property type="entry name" value="Rhv-like"/>
</dbReference>
<dbReference type="PRINTS" id="PR00918">
    <property type="entry name" value="CALICVIRUSNS"/>
</dbReference>
<proteinExistence type="inferred from homology"/>
<evidence type="ECO:0000256" key="38">
    <source>
        <dbReference type="ARBA" id="ARBA00046923"/>
    </source>
</evidence>
<dbReference type="GO" id="GO:0015267">
    <property type="term" value="F:channel activity"/>
    <property type="evidence" value="ECO:0007669"/>
    <property type="project" value="UniProtKB-KW"/>
</dbReference>
<dbReference type="InterPro" id="IPR027417">
    <property type="entry name" value="P-loop_NTPase"/>
</dbReference>
<evidence type="ECO:0000256" key="19">
    <source>
        <dbReference type="ARBA" id="ARBA00022741"/>
    </source>
</evidence>
<evidence type="ECO:0000256" key="12">
    <source>
        <dbReference type="ARBA" id="ARBA00022553"/>
    </source>
</evidence>
<dbReference type="InterPro" id="IPR043504">
    <property type="entry name" value="Peptidase_S1_PA_chymotrypsin"/>
</dbReference>
<dbReference type="GO" id="GO:0003724">
    <property type="term" value="F:RNA helicase activity"/>
    <property type="evidence" value="ECO:0007669"/>
    <property type="project" value="InterPro"/>
</dbReference>
<dbReference type="CDD" id="cd00205">
    <property type="entry name" value="rhv_like"/>
    <property type="match status" value="2"/>
</dbReference>
<keyword evidence="20" id="KW-0378">Hydrolase</keyword>
<evidence type="ECO:0000256" key="8">
    <source>
        <dbReference type="ARBA" id="ARBA00022448"/>
    </source>
</evidence>
<evidence type="ECO:0000256" key="33">
    <source>
        <dbReference type="ARBA" id="ARBA00023296"/>
    </source>
</evidence>
<protein>
    <recommendedName>
        <fullName evidence="7">Genome polyprotein</fullName>
    </recommendedName>
</protein>
<dbReference type="SUPFAM" id="SSF56672">
    <property type="entry name" value="DNA/RNA polymerases"/>
    <property type="match status" value="1"/>
</dbReference>
<dbReference type="SUPFAM" id="SSF50494">
    <property type="entry name" value="Trypsin-like serine proteases"/>
    <property type="match status" value="1"/>
</dbReference>
<dbReference type="GO" id="GO:0046718">
    <property type="term" value="P:symbiont entry into host cell"/>
    <property type="evidence" value="ECO:0007669"/>
    <property type="project" value="UniProtKB-KW"/>
</dbReference>
<comment type="function">
    <text evidence="1">Plays a role in the assembly of the 12 pentamers into an icosahedral structure. Has not been detected in mature virions, supposedly owing to its small size.</text>
</comment>
<evidence type="ECO:0000256" key="30">
    <source>
        <dbReference type="ARBA" id="ARBA00023065"/>
    </source>
</evidence>
<dbReference type="GO" id="GO:0005198">
    <property type="term" value="F:structural molecule activity"/>
    <property type="evidence" value="ECO:0007669"/>
    <property type="project" value="InterPro"/>
</dbReference>
<keyword evidence="29" id="KW-1039">Host endosome</keyword>
<keyword evidence="33" id="KW-1160">Virus entry into host cell</keyword>
<dbReference type="PROSITE" id="PS50507">
    <property type="entry name" value="RDRP_SSRNA_POS"/>
    <property type="match status" value="1"/>
</dbReference>
<dbReference type="InterPro" id="IPR007094">
    <property type="entry name" value="RNA-dir_pol_PSvirus"/>
</dbReference>
<accession>A0AAU7B996</accession>
<dbReference type="GO" id="GO:0072494">
    <property type="term" value="C:host multivesicular body"/>
    <property type="evidence" value="ECO:0007669"/>
    <property type="project" value="UniProtKB-SubCell"/>
</dbReference>
<evidence type="ECO:0000256" key="31">
    <source>
        <dbReference type="ARBA" id="ARBA00023136"/>
    </source>
</evidence>
<evidence type="ECO:0000256" key="23">
    <source>
        <dbReference type="ARBA" id="ARBA00022807"/>
    </source>
</evidence>
<evidence type="ECO:0000256" key="15">
    <source>
        <dbReference type="ARBA" id="ARBA00022670"/>
    </source>
</evidence>
<evidence type="ECO:0000256" key="37">
    <source>
        <dbReference type="ARBA" id="ARBA00046745"/>
    </source>
</evidence>
<evidence type="ECO:0000256" key="24">
    <source>
        <dbReference type="ARBA" id="ARBA00022840"/>
    </source>
</evidence>
<dbReference type="GO" id="GO:0006351">
    <property type="term" value="P:DNA-templated transcription"/>
    <property type="evidence" value="ECO:0007669"/>
    <property type="project" value="InterPro"/>
</dbReference>
<name>A0AAU7B996_9PICO</name>
<dbReference type="InterPro" id="IPR001676">
    <property type="entry name" value="Picornavirus_capsid"/>
</dbReference>
<evidence type="ECO:0000256" key="17">
    <source>
        <dbReference type="ARBA" id="ARBA00022695"/>
    </source>
</evidence>
<evidence type="ECO:0000256" key="27">
    <source>
        <dbReference type="ARBA" id="ARBA00022953"/>
    </source>
</evidence>
<dbReference type="SUPFAM" id="SSF52540">
    <property type="entry name" value="P-loop containing nucleoside triphosphate hydrolases"/>
    <property type="match status" value="1"/>
</dbReference>
<comment type="subcellular location">
    <subcellularLocation>
        <location evidence="3">Host cytoplasmic vesicle membrane</location>
        <topology evidence="3">Peripheral membrane protein</topology>
        <orientation evidence="3">Cytoplasmic side</orientation>
    </subcellularLocation>
    <subcellularLocation>
        <location evidence="5">Host endosome</location>
        <location evidence="5">Host multivesicular body</location>
    </subcellularLocation>
    <subcellularLocation>
        <location evidence="4">Virion</location>
    </subcellularLocation>
</comment>
<evidence type="ECO:0000256" key="3">
    <source>
        <dbReference type="ARBA" id="ARBA00004295"/>
    </source>
</evidence>
<keyword evidence="15" id="KW-0645">Protease</keyword>